<evidence type="ECO:0008006" key="3">
    <source>
        <dbReference type="Google" id="ProtNLM"/>
    </source>
</evidence>
<sequence>MSDRGEHSRTRVAVLPAAHPAVRRITGLDGAEHVELVPVRPGVVNGQTPPEAVTPAEFDPGHVASGEIHRDGDPLRTADLAHVHFGYDYLEPESVDGVVEHLARAGVPMVLTVHDIVYPSHEDELPHRDHTGTLVEAAAAVVTLTEVAAHELWVRWGVEPVVVPHPRLLDEDEVSSAIRAGKHLRGPGDPVVVGVLLERMGENIDGPELLDQLAPVAHGRRGAHLRIVVEAQAWRDACGEDREAGGHHLVAELAAEGGWESVRLVRYESLDLAPLLAEFAALDVCVLPYRFATHSTWLELCRDLGVSPVFPAVGCLREQWFDRCDPGDHSGEVYDPRDPSAVAVAVRAALENPRAVPPRVEGADPTSVIAAHARIYDEAAGRR</sequence>
<name>A0A365PAK8_9ACTN</name>
<organism evidence="1 2">
    <name type="scientific">Dietzia maris</name>
    <dbReference type="NCBI Taxonomy" id="37915"/>
    <lineage>
        <taxon>Bacteria</taxon>
        <taxon>Bacillati</taxon>
        <taxon>Actinomycetota</taxon>
        <taxon>Actinomycetes</taxon>
        <taxon>Mycobacteriales</taxon>
        <taxon>Dietziaceae</taxon>
        <taxon>Dietzia</taxon>
    </lineage>
</organism>
<proteinExistence type="predicted"/>
<accession>A0A365PAK8</accession>
<evidence type="ECO:0000313" key="2">
    <source>
        <dbReference type="Proteomes" id="UP000252187"/>
    </source>
</evidence>
<comment type="caution">
    <text evidence="1">The sequence shown here is derived from an EMBL/GenBank/DDBJ whole genome shotgun (WGS) entry which is preliminary data.</text>
</comment>
<dbReference type="Proteomes" id="UP000252187">
    <property type="component" value="Unassembled WGS sequence"/>
</dbReference>
<evidence type="ECO:0000313" key="1">
    <source>
        <dbReference type="EMBL" id="RBA36944.1"/>
    </source>
</evidence>
<dbReference type="SUPFAM" id="SSF53756">
    <property type="entry name" value="UDP-Glycosyltransferase/glycogen phosphorylase"/>
    <property type="match status" value="1"/>
</dbReference>
<dbReference type="AlphaFoldDB" id="A0A365PAK8"/>
<gene>
    <name evidence="1" type="ORF">DQ226_08260</name>
</gene>
<reference evidence="1 2" key="1">
    <citation type="submission" date="2018-06" db="EMBL/GenBank/DDBJ databases">
        <title>Whole genome sequencing of four bacterial strains from South Shetland trench revealing bio-synthetic gene clusters.</title>
        <authorList>
            <person name="Abdel-Mageed W.M."/>
            <person name="Lehri B."/>
            <person name="Jarmusch S.A."/>
            <person name="Miranda K."/>
            <person name="Goodfellow M."/>
            <person name="Jaspars M."/>
            <person name="Karlyshev A.V."/>
        </authorList>
    </citation>
    <scope>NUCLEOTIDE SEQUENCE [LARGE SCALE GENOMIC DNA]</scope>
    <source>
        <strain evidence="1 2">SST1</strain>
    </source>
</reference>
<protein>
    <recommendedName>
        <fullName evidence="3">Glycosyltransferase subfamily 4-like N-terminal domain-containing protein</fullName>
    </recommendedName>
</protein>
<dbReference type="EMBL" id="QNTT01000017">
    <property type="protein sequence ID" value="RBA36944.1"/>
    <property type="molecule type" value="Genomic_DNA"/>
</dbReference>